<proteinExistence type="predicted"/>
<dbReference type="RefSeq" id="YP_654482.1">
    <property type="nucleotide sequence ID" value="NC_008168.1"/>
</dbReference>
<reference evidence="1 2" key="1">
    <citation type="journal article" date="2006" name="J. Gen. Virol.">
        <title>Sequence analysis of the Choristoneura occidentalis granulovirus genome.</title>
        <authorList>
            <person name="Escasa S.R."/>
            <person name="Lauzon H.A.M."/>
            <person name="Mathur A.C."/>
            <person name="Krell P.J."/>
            <person name="Arif B.M."/>
        </authorList>
    </citation>
    <scope>NUCLEOTIDE SEQUENCE [LARGE SCALE GENOMIC DNA]</scope>
</reference>
<keyword evidence="2" id="KW-1185">Reference proteome</keyword>
<evidence type="ECO:0000313" key="1">
    <source>
        <dbReference type="EMBL" id="ABC61195.1"/>
    </source>
</evidence>
<dbReference type="Proteomes" id="UP000202317">
    <property type="component" value="Segment"/>
</dbReference>
<dbReference type="OrthoDB" id="8515at10239"/>
<dbReference type="EMBL" id="DQ333351">
    <property type="protein sequence ID" value="ABC61195.1"/>
    <property type="molecule type" value="Genomic_DNA"/>
</dbReference>
<gene>
    <name evidence="1" type="primary">dbp</name>
</gene>
<name>Q1A4N5_9BBAC</name>
<protein>
    <submittedName>
        <fullName evidence="1">DBP</fullName>
    </submittedName>
</protein>
<dbReference type="Pfam" id="PF04786">
    <property type="entry name" value="Baculo_DNA_bind"/>
    <property type="match status" value="1"/>
</dbReference>
<dbReference type="GeneID" id="4155904"/>
<organism evidence="1 2">
    <name type="scientific">Choristoneura occidentalis granulovirus</name>
    <dbReference type="NCBI Taxonomy" id="364745"/>
    <lineage>
        <taxon>Viruses</taxon>
        <taxon>Viruses incertae sedis</taxon>
        <taxon>Naldaviricetes</taxon>
        <taxon>Lefavirales</taxon>
        <taxon>Baculoviridae</taxon>
        <taxon>Betabaculovirus</taxon>
        <taxon>Betabaculovirus chofumiferanae</taxon>
    </lineage>
</organism>
<dbReference type="KEGG" id="vg:4155904"/>
<sequence length="275" mass="32074">MNDQQLIPIKNLTLNYEGDLKWDLKLINFLNLNPYDVEKKIKCATNDFLTNIVQLQKYTRLNDIAAHILYKNERLIYDDKKLQIYKIDKSEKKTQYLFGFKTMSKPRLCFTWSVAQVKLCKGGFGDFHILSLANEAPIINTMEQLMGEYMFKTNRQCEPTPLSMEEGVLVSVPKDIVAKEKFMSKFYVLNNTDNVTNIENNTIEEPFMLSRMTVNKYNELFNISSEKKVSNDVEFIVCTVFNGIEEKAKMLPTKETQLSFSLWLTPLIFIYADKE</sequence>
<dbReference type="InterPro" id="IPR006871">
    <property type="entry name" value="ssDNA-bd_baculovirus"/>
</dbReference>
<evidence type="ECO:0000313" key="2">
    <source>
        <dbReference type="Proteomes" id="UP000202317"/>
    </source>
</evidence>
<accession>Q1A4N5</accession>